<dbReference type="HOGENOM" id="CLU_019786_0_0_1"/>
<organism evidence="2 3">
    <name type="scientific">[Torrubiella] hemipterigena</name>
    <dbReference type="NCBI Taxonomy" id="1531966"/>
    <lineage>
        <taxon>Eukaryota</taxon>
        <taxon>Fungi</taxon>
        <taxon>Dikarya</taxon>
        <taxon>Ascomycota</taxon>
        <taxon>Pezizomycotina</taxon>
        <taxon>Sordariomycetes</taxon>
        <taxon>Hypocreomycetidae</taxon>
        <taxon>Hypocreales</taxon>
        <taxon>Clavicipitaceae</taxon>
        <taxon>Clavicipitaceae incertae sedis</taxon>
        <taxon>'Torrubiella' clade</taxon>
    </lineage>
</organism>
<dbReference type="Gene3D" id="1.25.40.10">
    <property type="entry name" value="Tetratricopeptide repeat domain"/>
    <property type="match status" value="1"/>
</dbReference>
<sequence>MPPRQSAVRMLRMQWTRPLHKPSFTTAHRQPPSIARLPLAQLNLRCLSTITQGASQTNERPITPYAQNRDRNNFFRHAYLADDEEVARLVEQKLGSVFVDPIRTYECEDAKTRSRDRAVRSARVQVGFDKIAERFSSQVPDWTDIFDLLKKTTPKTLERPKMAAMRVVLPTNEEIDAKNGPFRFVESVSGLVAMLRIGADSHSKSSIILRGKSSILKKAADELITLRPDCQIYGLGDVIDEDYTSWRLWPAPSSSKPATDDNGIWVHVEPPKIWIDCRYEEIPVPATWTKDSFNKYIDTVVSGRLRPQLASRLYNRTGPNKTADTDGVRVKLLMNAFQDPDTRAFVTPQNLRAAIMFMAPRGGHISSADKLMTLSEGWGIPTDTHTFNAMLRGYVHKRDALYFFRFLKKMRERCYQPNATTWLLFVELVKRDVERRRIIAAMFEHDLFRYPETRRAIADIMADADAHAAFRSGMSLDVFLDEQASRYGQEWFSESAFNRIVDEFLRYHSSSSHQQLHQAIAKMYPAGQVPASTLNVVLHYAAGCTPGDFQSAVWAVENLERNGHELSDSAFAELLVACVTSEHLEAYSTALVYAIFQRRMRYRARKYANMIAGIRVGSRAGVWAHRTPHILSKGAAKRLKGSPVSHPQHMIAGVEWALLSEYDGYHPVEPLSVALRRAADRVDGEARRYSKLPSPSKDETDAFKALPALEILLQNEAGEQKTMVLDASFDKATMLKRRYLEEQLLESRTRK</sequence>
<gene>
    <name evidence="2" type="ORF">VHEMI07372</name>
</gene>
<evidence type="ECO:0000313" key="2">
    <source>
        <dbReference type="EMBL" id="CEJ91676.1"/>
    </source>
</evidence>
<protein>
    <recommendedName>
        <fullName evidence="4">Pentatricopeptide repeat domain-containing protein</fullName>
    </recommendedName>
</protein>
<feature type="repeat" description="PPR" evidence="1">
    <location>
        <begin position="383"/>
        <end position="417"/>
    </location>
</feature>
<dbReference type="AlphaFoldDB" id="A0A0A1T3F7"/>
<dbReference type="Proteomes" id="UP000039046">
    <property type="component" value="Unassembled WGS sequence"/>
</dbReference>
<dbReference type="InterPro" id="IPR002885">
    <property type="entry name" value="PPR_rpt"/>
</dbReference>
<dbReference type="PROSITE" id="PS51375">
    <property type="entry name" value="PPR"/>
    <property type="match status" value="1"/>
</dbReference>
<dbReference type="InterPro" id="IPR011990">
    <property type="entry name" value="TPR-like_helical_dom_sf"/>
</dbReference>
<evidence type="ECO:0008006" key="4">
    <source>
        <dbReference type="Google" id="ProtNLM"/>
    </source>
</evidence>
<evidence type="ECO:0000256" key="1">
    <source>
        <dbReference type="PROSITE-ProRule" id="PRU00708"/>
    </source>
</evidence>
<dbReference type="STRING" id="1531966.A0A0A1T3F7"/>
<dbReference type="OrthoDB" id="185373at2759"/>
<dbReference type="EMBL" id="CDHN01000004">
    <property type="protein sequence ID" value="CEJ91676.1"/>
    <property type="molecule type" value="Genomic_DNA"/>
</dbReference>
<accession>A0A0A1T3F7</accession>
<evidence type="ECO:0000313" key="3">
    <source>
        <dbReference type="Proteomes" id="UP000039046"/>
    </source>
</evidence>
<name>A0A0A1T3F7_9HYPO</name>
<proteinExistence type="predicted"/>
<keyword evidence="3" id="KW-1185">Reference proteome</keyword>
<reference evidence="2 3" key="1">
    <citation type="journal article" date="2015" name="Genome Announc.">
        <title>Draft Genome Sequence and Gene Annotation of the Entomopathogenic Fungus Verticillium hemipterigenum.</title>
        <authorList>
            <person name="Horn F."/>
            <person name="Habel A."/>
            <person name="Scharf D.H."/>
            <person name="Dworschak J."/>
            <person name="Brakhage A.A."/>
            <person name="Guthke R."/>
            <person name="Hertweck C."/>
            <person name="Linde J."/>
        </authorList>
    </citation>
    <scope>NUCLEOTIDE SEQUENCE [LARGE SCALE GENOMIC DNA]</scope>
</reference>